<dbReference type="EMBL" id="LBTW01000019">
    <property type="protein sequence ID" value="KKQ49072.1"/>
    <property type="molecule type" value="Genomic_DNA"/>
</dbReference>
<evidence type="ECO:0000256" key="3">
    <source>
        <dbReference type="ARBA" id="ARBA00022475"/>
    </source>
</evidence>
<dbReference type="AlphaFoldDB" id="A0A0G0I3D3"/>
<accession>A0A0G0I3D3</accession>
<protein>
    <submittedName>
        <fullName evidence="10">Type IV fimbrial assembly protein PilC</fullName>
    </submittedName>
</protein>
<dbReference type="GO" id="GO:0005886">
    <property type="term" value="C:plasma membrane"/>
    <property type="evidence" value="ECO:0007669"/>
    <property type="project" value="UniProtKB-SubCell"/>
</dbReference>
<reference evidence="10 11" key="1">
    <citation type="journal article" date="2015" name="Nature">
        <title>rRNA introns, odd ribosomes, and small enigmatic genomes across a large radiation of phyla.</title>
        <authorList>
            <person name="Brown C.T."/>
            <person name="Hug L.A."/>
            <person name="Thomas B.C."/>
            <person name="Sharon I."/>
            <person name="Castelle C.J."/>
            <person name="Singh A."/>
            <person name="Wilkins M.J."/>
            <person name="Williams K.H."/>
            <person name="Banfield J.F."/>
        </authorList>
    </citation>
    <scope>NUCLEOTIDE SEQUENCE [LARGE SCALE GENOMIC DNA]</scope>
</reference>
<keyword evidence="3" id="KW-1003">Cell membrane</keyword>
<evidence type="ECO:0000256" key="8">
    <source>
        <dbReference type="SAM" id="Phobius"/>
    </source>
</evidence>
<feature type="domain" description="Type II secretion system protein GspF" evidence="9">
    <location>
        <begin position="65"/>
        <end position="188"/>
    </location>
</feature>
<evidence type="ECO:0000313" key="11">
    <source>
        <dbReference type="Proteomes" id="UP000034366"/>
    </source>
</evidence>
<dbReference type="FunFam" id="1.20.81.30:FF:000001">
    <property type="entry name" value="Type II secretion system protein F"/>
    <property type="match status" value="2"/>
</dbReference>
<feature type="transmembrane region" description="Helical" evidence="8">
    <location>
        <begin position="372"/>
        <end position="396"/>
    </location>
</feature>
<dbReference type="PATRIC" id="fig|1618592.3.peg.378"/>
<comment type="subcellular location">
    <subcellularLocation>
        <location evidence="1">Cell inner membrane</location>
        <topology evidence="1">Multi-pass membrane protein</topology>
    </subcellularLocation>
</comment>
<evidence type="ECO:0000259" key="9">
    <source>
        <dbReference type="Pfam" id="PF00482"/>
    </source>
</evidence>
<comment type="similarity">
    <text evidence="2">Belongs to the GSP F family.</text>
</comment>
<comment type="caution">
    <text evidence="10">The sequence shown here is derived from an EMBL/GenBank/DDBJ whole genome shotgun (WGS) entry which is preliminary data.</text>
</comment>
<evidence type="ECO:0000256" key="5">
    <source>
        <dbReference type="ARBA" id="ARBA00022692"/>
    </source>
</evidence>
<proteinExistence type="inferred from homology"/>
<evidence type="ECO:0000256" key="4">
    <source>
        <dbReference type="ARBA" id="ARBA00022519"/>
    </source>
</evidence>
<keyword evidence="4" id="KW-0997">Cell inner membrane</keyword>
<keyword evidence="6 8" id="KW-1133">Transmembrane helix</keyword>
<evidence type="ECO:0000256" key="1">
    <source>
        <dbReference type="ARBA" id="ARBA00004429"/>
    </source>
</evidence>
<feature type="domain" description="Type II secretion system protein GspF" evidence="9">
    <location>
        <begin position="268"/>
        <end position="391"/>
    </location>
</feature>
<evidence type="ECO:0000256" key="2">
    <source>
        <dbReference type="ARBA" id="ARBA00005745"/>
    </source>
</evidence>
<dbReference type="PANTHER" id="PTHR30012">
    <property type="entry name" value="GENERAL SECRETION PATHWAY PROTEIN"/>
    <property type="match status" value="1"/>
</dbReference>
<dbReference type="Proteomes" id="UP000034366">
    <property type="component" value="Unassembled WGS sequence"/>
</dbReference>
<organism evidence="10 11">
    <name type="scientific">Candidatus Woesebacteria bacterium GW2011_GWD1_38_10</name>
    <dbReference type="NCBI Taxonomy" id="1618592"/>
    <lineage>
        <taxon>Bacteria</taxon>
        <taxon>Candidatus Woeseibacteriota</taxon>
    </lineage>
</organism>
<dbReference type="InterPro" id="IPR018076">
    <property type="entry name" value="T2SS_GspF_dom"/>
</dbReference>
<name>A0A0G0I3D3_9BACT</name>
<keyword evidence="5 8" id="KW-0812">Transmembrane</keyword>
<feature type="transmembrane region" description="Helical" evidence="8">
    <location>
        <begin position="218"/>
        <end position="237"/>
    </location>
</feature>
<dbReference type="Pfam" id="PF00482">
    <property type="entry name" value="T2SSF"/>
    <property type="match status" value="2"/>
</dbReference>
<feature type="transmembrane region" description="Helical" evidence="8">
    <location>
        <begin position="165"/>
        <end position="187"/>
    </location>
</feature>
<keyword evidence="7 8" id="KW-0472">Membrane</keyword>
<evidence type="ECO:0000256" key="7">
    <source>
        <dbReference type="ARBA" id="ARBA00023136"/>
    </source>
</evidence>
<dbReference type="Gene3D" id="1.20.81.30">
    <property type="entry name" value="Type II secretion system (T2SS), domain F"/>
    <property type="match status" value="2"/>
</dbReference>
<dbReference type="InterPro" id="IPR042094">
    <property type="entry name" value="T2SS_GspF_sf"/>
</dbReference>
<evidence type="ECO:0000256" key="6">
    <source>
        <dbReference type="ARBA" id="ARBA00022989"/>
    </source>
</evidence>
<gene>
    <name evidence="10" type="ORF">US67_C0019G0006</name>
</gene>
<evidence type="ECO:0000313" key="10">
    <source>
        <dbReference type="EMBL" id="KKQ49072.1"/>
    </source>
</evidence>
<sequence>MTLYTYKVKTRKDEILEDIIQAPSVKDAASALISDGYQILSIKKSEQNIGGLMSGSVSISEKASFCRFLATMLRAGLPLPEAIDIIKDETKNKKLKKVLMDVSFSVRKGKTISSVLSKYKKDFDSVFLTMVKAGEESGTMDKSFDYLSKQLTLTYELIQKVKGAMMYPIVIVGAMIANFIVMLVFVLPKLSSVYLQLGVNLPPATKFVLSVGEFVGKYTTEVIVGVFVFAFAVFMLFSIQRTKEAMADFFMKLPAIKGIVIQIDIARFSRTLSTLLSSGVPIMVCLDVCSNIIKQPALRKEAKLFGAGVSQGKQLSEIIMTGKKVFPSTVVQTIKAGEKSGSLEEVLGEMAEFYEREVDYNLKKLTSLLEPLLMLVIGVAVGAMVVVMITPIYSLVGGMNPV</sequence>
<dbReference type="InterPro" id="IPR003004">
    <property type="entry name" value="GspF/PilC"/>
</dbReference>
<dbReference type="PANTHER" id="PTHR30012:SF0">
    <property type="entry name" value="TYPE II SECRETION SYSTEM PROTEIN F-RELATED"/>
    <property type="match status" value="1"/>
</dbReference>
<dbReference type="PRINTS" id="PR00812">
    <property type="entry name" value="BCTERIALGSPF"/>
</dbReference>